<dbReference type="EMBL" id="GL379786">
    <property type="protein sequence ID" value="EGT30264.1"/>
    <property type="molecule type" value="Genomic_DNA"/>
</dbReference>
<evidence type="ECO:0000313" key="1">
    <source>
        <dbReference type="EMBL" id="EGT30264.1"/>
    </source>
</evidence>
<gene>
    <name evidence="1" type="ORF">CAEBREN_05067</name>
</gene>
<dbReference type="AlphaFoldDB" id="G0M828"/>
<protein>
    <submittedName>
        <fullName evidence="1">Uncharacterized protein</fullName>
    </submittedName>
</protein>
<proteinExistence type="predicted"/>
<organism evidence="2">
    <name type="scientific">Caenorhabditis brenneri</name>
    <name type="common">Nematode worm</name>
    <dbReference type="NCBI Taxonomy" id="135651"/>
    <lineage>
        <taxon>Eukaryota</taxon>
        <taxon>Metazoa</taxon>
        <taxon>Ecdysozoa</taxon>
        <taxon>Nematoda</taxon>
        <taxon>Chromadorea</taxon>
        <taxon>Rhabditida</taxon>
        <taxon>Rhabditina</taxon>
        <taxon>Rhabditomorpha</taxon>
        <taxon>Rhabditoidea</taxon>
        <taxon>Rhabditidae</taxon>
        <taxon>Peloderinae</taxon>
        <taxon>Caenorhabditis</taxon>
    </lineage>
</organism>
<reference evidence="2" key="1">
    <citation type="submission" date="2011-07" db="EMBL/GenBank/DDBJ databases">
        <authorList>
            <consortium name="Caenorhabditis brenneri Sequencing and Analysis Consortium"/>
            <person name="Wilson R.K."/>
        </authorList>
    </citation>
    <scope>NUCLEOTIDE SEQUENCE [LARGE SCALE GENOMIC DNA]</scope>
    <source>
        <strain evidence="2">PB2801</strain>
    </source>
</reference>
<dbReference type="Proteomes" id="UP000008068">
    <property type="component" value="Unassembled WGS sequence"/>
</dbReference>
<dbReference type="HOGENOM" id="CLU_3016141_0_0_1"/>
<dbReference type="InParanoid" id="G0M828"/>
<evidence type="ECO:0000313" key="2">
    <source>
        <dbReference type="Proteomes" id="UP000008068"/>
    </source>
</evidence>
<accession>G0M828</accession>
<sequence length="56" mass="6414">MRVIINRIGGEVSFRCDGTKIRPGFDFNNLDNFLRVLVGCQVHFNVFGSFEGFFQV</sequence>
<keyword evidence="2" id="KW-1185">Reference proteome</keyword>
<name>G0M828_CAEBE</name>